<reference evidence="2" key="1">
    <citation type="journal article" date="2020" name="Nat. Commun.">
        <title>Large-scale genome sequencing of mycorrhizal fungi provides insights into the early evolution of symbiotic traits.</title>
        <authorList>
            <person name="Miyauchi S."/>
            <person name="Kiss E."/>
            <person name="Kuo A."/>
            <person name="Drula E."/>
            <person name="Kohler A."/>
            <person name="Sanchez-Garcia M."/>
            <person name="Morin E."/>
            <person name="Andreopoulos B."/>
            <person name="Barry K.W."/>
            <person name="Bonito G."/>
            <person name="Buee M."/>
            <person name="Carver A."/>
            <person name="Chen C."/>
            <person name="Cichocki N."/>
            <person name="Clum A."/>
            <person name="Culley D."/>
            <person name="Crous P.W."/>
            <person name="Fauchery L."/>
            <person name="Girlanda M."/>
            <person name="Hayes R.D."/>
            <person name="Keri Z."/>
            <person name="LaButti K."/>
            <person name="Lipzen A."/>
            <person name="Lombard V."/>
            <person name="Magnuson J."/>
            <person name="Maillard F."/>
            <person name="Murat C."/>
            <person name="Nolan M."/>
            <person name="Ohm R.A."/>
            <person name="Pangilinan J."/>
            <person name="Pereira M.F."/>
            <person name="Perotto S."/>
            <person name="Peter M."/>
            <person name="Pfister S."/>
            <person name="Riley R."/>
            <person name="Sitrit Y."/>
            <person name="Stielow J.B."/>
            <person name="Szollosi G."/>
            <person name="Zifcakova L."/>
            <person name="Stursova M."/>
            <person name="Spatafora J.W."/>
            <person name="Tedersoo L."/>
            <person name="Vaario L.M."/>
            <person name="Yamada A."/>
            <person name="Yan M."/>
            <person name="Wang P."/>
            <person name="Xu J."/>
            <person name="Bruns T."/>
            <person name="Baldrian P."/>
            <person name="Vilgalys R."/>
            <person name="Dunand C."/>
            <person name="Henrissat B."/>
            <person name="Grigoriev I.V."/>
            <person name="Hibbett D."/>
            <person name="Nagy L.G."/>
            <person name="Martin F.M."/>
        </authorList>
    </citation>
    <scope>NUCLEOTIDE SEQUENCE</scope>
    <source>
        <strain evidence="2">UP504</strain>
    </source>
</reference>
<keyword evidence="1" id="KW-0812">Transmembrane</keyword>
<feature type="non-terminal residue" evidence="2">
    <location>
        <position position="64"/>
    </location>
</feature>
<evidence type="ECO:0000313" key="2">
    <source>
        <dbReference type="EMBL" id="KAF9505073.1"/>
    </source>
</evidence>
<feature type="transmembrane region" description="Helical" evidence="1">
    <location>
        <begin position="20"/>
        <end position="40"/>
    </location>
</feature>
<keyword evidence="3" id="KW-1185">Reference proteome</keyword>
<sequence length="64" mass="7082">MRFHITKGLQKLCKKTDVTLQVPQCSFISGAVTFISLIAFRKARIPVRTPLIPTGISPSAFSTY</sequence>
<evidence type="ECO:0000313" key="3">
    <source>
        <dbReference type="Proteomes" id="UP000886523"/>
    </source>
</evidence>
<keyword evidence="1" id="KW-0472">Membrane</keyword>
<protein>
    <submittedName>
        <fullName evidence="2">Uncharacterized protein</fullName>
    </submittedName>
</protein>
<dbReference type="Proteomes" id="UP000886523">
    <property type="component" value="Unassembled WGS sequence"/>
</dbReference>
<comment type="caution">
    <text evidence="2">The sequence shown here is derived from an EMBL/GenBank/DDBJ whole genome shotgun (WGS) entry which is preliminary data.</text>
</comment>
<dbReference type="AlphaFoldDB" id="A0A9P6DNE3"/>
<accession>A0A9P6DNE3</accession>
<evidence type="ECO:0000256" key="1">
    <source>
        <dbReference type="SAM" id="Phobius"/>
    </source>
</evidence>
<organism evidence="2 3">
    <name type="scientific">Hydnum rufescens UP504</name>
    <dbReference type="NCBI Taxonomy" id="1448309"/>
    <lineage>
        <taxon>Eukaryota</taxon>
        <taxon>Fungi</taxon>
        <taxon>Dikarya</taxon>
        <taxon>Basidiomycota</taxon>
        <taxon>Agaricomycotina</taxon>
        <taxon>Agaricomycetes</taxon>
        <taxon>Cantharellales</taxon>
        <taxon>Hydnaceae</taxon>
        <taxon>Hydnum</taxon>
    </lineage>
</organism>
<proteinExistence type="predicted"/>
<name>A0A9P6DNE3_9AGAM</name>
<keyword evidence="1" id="KW-1133">Transmembrane helix</keyword>
<gene>
    <name evidence="2" type="ORF">BS47DRAFT_1354398</name>
</gene>
<dbReference type="EMBL" id="MU129176">
    <property type="protein sequence ID" value="KAF9505073.1"/>
    <property type="molecule type" value="Genomic_DNA"/>
</dbReference>